<dbReference type="Proteomes" id="UP000799424">
    <property type="component" value="Unassembled WGS sequence"/>
</dbReference>
<evidence type="ECO:0000313" key="1">
    <source>
        <dbReference type="EMBL" id="KAF2821017.1"/>
    </source>
</evidence>
<accession>A0A6A6ZL98</accession>
<evidence type="ECO:0000313" key="2">
    <source>
        <dbReference type="Proteomes" id="UP000799424"/>
    </source>
</evidence>
<reference evidence="1" key="1">
    <citation type="journal article" date="2020" name="Stud. Mycol.">
        <title>101 Dothideomycetes genomes: a test case for predicting lifestyles and emergence of pathogens.</title>
        <authorList>
            <person name="Haridas S."/>
            <person name="Albert R."/>
            <person name="Binder M."/>
            <person name="Bloem J."/>
            <person name="Labutti K."/>
            <person name="Salamov A."/>
            <person name="Andreopoulos B."/>
            <person name="Baker S."/>
            <person name="Barry K."/>
            <person name="Bills G."/>
            <person name="Bluhm B."/>
            <person name="Cannon C."/>
            <person name="Castanera R."/>
            <person name="Culley D."/>
            <person name="Daum C."/>
            <person name="Ezra D."/>
            <person name="Gonzalez J."/>
            <person name="Henrissat B."/>
            <person name="Kuo A."/>
            <person name="Liang C."/>
            <person name="Lipzen A."/>
            <person name="Lutzoni F."/>
            <person name="Magnuson J."/>
            <person name="Mondo S."/>
            <person name="Nolan M."/>
            <person name="Ohm R."/>
            <person name="Pangilinan J."/>
            <person name="Park H.-J."/>
            <person name="Ramirez L."/>
            <person name="Alfaro M."/>
            <person name="Sun H."/>
            <person name="Tritt A."/>
            <person name="Yoshinaga Y."/>
            <person name="Zwiers L.-H."/>
            <person name="Turgeon B."/>
            <person name="Goodwin S."/>
            <person name="Spatafora J."/>
            <person name="Crous P."/>
            <person name="Grigoriev I."/>
        </authorList>
    </citation>
    <scope>NUCLEOTIDE SEQUENCE</scope>
    <source>
        <strain evidence="1">CBS 113818</strain>
    </source>
</reference>
<proteinExistence type="predicted"/>
<protein>
    <submittedName>
        <fullName evidence="1">Uncharacterized protein</fullName>
    </submittedName>
</protein>
<organism evidence="1 2">
    <name type="scientific">Ophiobolus disseminans</name>
    <dbReference type="NCBI Taxonomy" id="1469910"/>
    <lineage>
        <taxon>Eukaryota</taxon>
        <taxon>Fungi</taxon>
        <taxon>Dikarya</taxon>
        <taxon>Ascomycota</taxon>
        <taxon>Pezizomycotina</taxon>
        <taxon>Dothideomycetes</taxon>
        <taxon>Pleosporomycetidae</taxon>
        <taxon>Pleosporales</taxon>
        <taxon>Pleosporineae</taxon>
        <taxon>Phaeosphaeriaceae</taxon>
        <taxon>Ophiobolus</taxon>
    </lineage>
</organism>
<dbReference type="EMBL" id="MU006238">
    <property type="protein sequence ID" value="KAF2821017.1"/>
    <property type="molecule type" value="Genomic_DNA"/>
</dbReference>
<sequence>MPIVSFLVGTYPHRTTFVNTRSRHRMSIIFASEDDPVRHPGLPNVDTVNRPDFLYYTITEKSVFVYRGSIVTKPYGRMRSNTKDGFKAPQDFRGAQDLSWRTIQDHLMKADSPMLMNQSPFVSVRDSLDAATRDAERCYENPRDSCGRVCVARFSTQGLDRATYAYTITTSDVTKEVKIPVWVRAVMRPKSGQAVLIKDYLEKFEGEVWIDVSKSWVGDIRGSSGIQSKDGEWLACGGTKRFRESTSTEYFEPCDILPYAGGRLHEAGDVLNPQV</sequence>
<dbReference type="AlphaFoldDB" id="A0A6A6ZL98"/>
<gene>
    <name evidence="1" type="ORF">CC86DRAFT_107472</name>
</gene>
<keyword evidence="2" id="KW-1185">Reference proteome</keyword>
<name>A0A6A6ZL98_9PLEO</name>